<dbReference type="Proteomes" id="UP000812440">
    <property type="component" value="Chromosome 2"/>
</dbReference>
<protein>
    <submittedName>
        <fullName evidence="1">Uncharacterized protein</fullName>
    </submittedName>
</protein>
<comment type="caution">
    <text evidence="1">The sequence shown here is derived from an EMBL/GenBank/DDBJ whole genome shotgun (WGS) entry which is preliminary data.</text>
</comment>
<evidence type="ECO:0000313" key="1">
    <source>
        <dbReference type="EMBL" id="KAG8451290.1"/>
    </source>
</evidence>
<evidence type="ECO:0000313" key="2">
    <source>
        <dbReference type="Proteomes" id="UP000812440"/>
    </source>
</evidence>
<accession>A0A8T2K6L8</accession>
<sequence>MLLPMAIYLEDTSGIKFQRMCIWDWSFFFFFFKTTCMLKCFRFYLICHTYWVKIKSLLQRTDSSAWSLGT</sequence>
<reference evidence="1" key="1">
    <citation type="thesis" date="2020" institute="ProQuest LLC" country="789 East Eisenhower Parkway, Ann Arbor, MI, USA">
        <title>Comparative Genomics and Chromosome Evolution.</title>
        <authorList>
            <person name="Mudd A.B."/>
        </authorList>
    </citation>
    <scope>NUCLEOTIDE SEQUENCE</scope>
    <source>
        <strain evidence="1">Female2</strain>
        <tissue evidence="1">Blood</tissue>
    </source>
</reference>
<gene>
    <name evidence="1" type="ORF">GDO86_003495</name>
</gene>
<proteinExistence type="predicted"/>
<organism evidence="1 2">
    <name type="scientific">Hymenochirus boettgeri</name>
    <name type="common">Congo dwarf clawed frog</name>
    <dbReference type="NCBI Taxonomy" id="247094"/>
    <lineage>
        <taxon>Eukaryota</taxon>
        <taxon>Metazoa</taxon>
        <taxon>Chordata</taxon>
        <taxon>Craniata</taxon>
        <taxon>Vertebrata</taxon>
        <taxon>Euteleostomi</taxon>
        <taxon>Amphibia</taxon>
        <taxon>Batrachia</taxon>
        <taxon>Anura</taxon>
        <taxon>Pipoidea</taxon>
        <taxon>Pipidae</taxon>
        <taxon>Pipinae</taxon>
        <taxon>Hymenochirus</taxon>
    </lineage>
</organism>
<dbReference type="EMBL" id="JAACNH010000002">
    <property type="protein sequence ID" value="KAG8451290.1"/>
    <property type="molecule type" value="Genomic_DNA"/>
</dbReference>
<dbReference type="AlphaFoldDB" id="A0A8T2K6L8"/>
<name>A0A8T2K6L8_9PIPI</name>
<keyword evidence="2" id="KW-1185">Reference proteome</keyword>